<dbReference type="Proteomes" id="UP000324029">
    <property type="component" value="Unassembled WGS sequence"/>
</dbReference>
<feature type="region of interest" description="Disordered" evidence="1">
    <location>
        <begin position="1"/>
        <end position="36"/>
    </location>
</feature>
<accession>A0A5D3G5H3</accession>
<protein>
    <submittedName>
        <fullName evidence="2">Uncharacterized protein</fullName>
    </submittedName>
</protein>
<dbReference type="AlphaFoldDB" id="A0A5D3G5H3"/>
<sequence length="505" mass="55994">MSLSISTPTGSHRSSVNSYSQTRGKSANNTSSSENKLLSSHLLRAVPTETSATHVMSGKDRGAPPSNLWTGLYATYEKYPYFGRYDHDDWVAVIKAAMSGLGQSPLSIFDEVKDTGNGYNITMKDDFKLHISNDELALATHHAKFAGDDEGMLKDARFIFAIMNKRKHLEAQYNYRKIDYRTHIHQHSFGAVLSSSDYGISGYEGLKLLGLDYQLQHVWSQDVGNQVAVPAMKVFSSKRGMINDGFMENYGHKKKVPQWIESFIVLKAPHTSMPTPIAVPQISTPPTFTLEPLPPEGDVQADHELPELSAKRNGQKPDNLVTGFYTQRPFVFQGETSTHADVIKLLMSKFGQSPTDVFSNVKFAHNAYQVTFRDGFELTLSRDELEQAQQHSLFIGHDDGMIKDANFIFAAYIKRQQLQPPVRSFGQSFEAALIGNIDGRTVKNVLEGMGVSSSIKYMERAGDADGLTVLIGSNAGGLFYNGRLIKEGKNLPGDEKVHTHGYQLA</sequence>
<evidence type="ECO:0000256" key="1">
    <source>
        <dbReference type="SAM" id="MobiDB-lite"/>
    </source>
</evidence>
<reference evidence="2 3" key="1">
    <citation type="submission" date="2019-08" db="EMBL/GenBank/DDBJ databases">
        <title>Subclass B2 metallo-beta lactamase from Pseudomonas synxantha.</title>
        <authorList>
            <person name="Poirel L."/>
            <person name="Palmieri M."/>
            <person name="Masseron A."/>
            <person name="Perreten V."/>
            <person name="Nordman P."/>
        </authorList>
    </citation>
    <scope>NUCLEOTIDE SEQUENCE [LARGE SCALE GENOMIC DNA]</scope>
    <source>
        <strain evidence="2 3">MCP106</strain>
    </source>
</reference>
<reference evidence="2 3" key="2">
    <citation type="submission" date="2019-08" db="EMBL/GenBank/DDBJ databases">
        <authorList>
            <person name="Brilhante M."/>
            <person name="Perreten V."/>
        </authorList>
    </citation>
    <scope>NUCLEOTIDE SEQUENCE [LARGE SCALE GENOMIC DNA]</scope>
    <source>
        <strain evidence="2 3">MCP106</strain>
    </source>
</reference>
<evidence type="ECO:0000313" key="2">
    <source>
        <dbReference type="EMBL" id="TYK55593.1"/>
    </source>
</evidence>
<organism evidence="2 3">
    <name type="scientific">Pseudomonas synxantha</name>
    <dbReference type="NCBI Taxonomy" id="47883"/>
    <lineage>
        <taxon>Bacteria</taxon>
        <taxon>Pseudomonadati</taxon>
        <taxon>Pseudomonadota</taxon>
        <taxon>Gammaproteobacteria</taxon>
        <taxon>Pseudomonadales</taxon>
        <taxon>Pseudomonadaceae</taxon>
        <taxon>Pseudomonas</taxon>
    </lineage>
</organism>
<dbReference type="RefSeq" id="WP_148854081.1">
    <property type="nucleotide sequence ID" value="NZ_VSRO01000012.1"/>
</dbReference>
<dbReference type="EMBL" id="VSRO01000012">
    <property type="protein sequence ID" value="TYK55593.1"/>
    <property type="molecule type" value="Genomic_DNA"/>
</dbReference>
<name>A0A5D3G5H3_9PSED</name>
<gene>
    <name evidence="2" type="ORF">FXO26_22935</name>
</gene>
<comment type="caution">
    <text evidence="2">The sequence shown here is derived from an EMBL/GenBank/DDBJ whole genome shotgun (WGS) entry which is preliminary data.</text>
</comment>
<evidence type="ECO:0000313" key="3">
    <source>
        <dbReference type="Proteomes" id="UP000324029"/>
    </source>
</evidence>
<proteinExistence type="predicted"/>